<dbReference type="RefSeq" id="WP_345337061.1">
    <property type="nucleotide sequence ID" value="NZ_BAABJZ010000103.1"/>
</dbReference>
<organism evidence="13 14">
    <name type="scientific">Ferrimonas pelagia</name>
    <dbReference type="NCBI Taxonomy" id="1177826"/>
    <lineage>
        <taxon>Bacteria</taxon>
        <taxon>Pseudomonadati</taxon>
        <taxon>Pseudomonadota</taxon>
        <taxon>Gammaproteobacteria</taxon>
        <taxon>Alteromonadales</taxon>
        <taxon>Ferrimonadaceae</taxon>
        <taxon>Ferrimonas</taxon>
    </lineage>
</organism>
<feature type="transmembrane region" description="Helical" evidence="11">
    <location>
        <begin position="246"/>
        <end position="263"/>
    </location>
</feature>
<comment type="caution">
    <text evidence="13">The sequence shown here is derived from an EMBL/GenBank/DDBJ whole genome shotgun (WGS) entry which is preliminary data.</text>
</comment>
<dbReference type="Proteomes" id="UP001499988">
    <property type="component" value="Unassembled WGS sequence"/>
</dbReference>
<evidence type="ECO:0000256" key="2">
    <source>
        <dbReference type="ARBA" id="ARBA00005745"/>
    </source>
</evidence>
<dbReference type="InterPro" id="IPR001992">
    <property type="entry name" value="T2SS_GspF/T4SS_PilC_CS"/>
</dbReference>
<dbReference type="PANTHER" id="PTHR30012:SF7">
    <property type="entry name" value="PROTEIN TRANSPORT PROTEIN HOFC HOMOLOG"/>
    <property type="match status" value="1"/>
</dbReference>
<evidence type="ECO:0000256" key="10">
    <source>
        <dbReference type="SAM" id="MobiDB-lite"/>
    </source>
</evidence>
<evidence type="ECO:0000256" key="6">
    <source>
        <dbReference type="ARBA" id="ARBA00022692"/>
    </source>
</evidence>
<evidence type="ECO:0000256" key="1">
    <source>
        <dbReference type="ARBA" id="ARBA00004429"/>
    </source>
</evidence>
<evidence type="ECO:0000256" key="8">
    <source>
        <dbReference type="ARBA" id="ARBA00023136"/>
    </source>
</evidence>
<feature type="domain" description="Type II secretion system protein GspF" evidence="12">
    <location>
        <begin position="296"/>
        <end position="418"/>
    </location>
</feature>
<keyword evidence="7 11" id="KW-1133">Transmembrane helix</keyword>
<keyword evidence="14" id="KW-1185">Reference proteome</keyword>
<feature type="transmembrane region" description="Helical" evidence="11">
    <location>
        <begin position="399"/>
        <end position="419"/>
    </location>
</feature>
<proteinExistence type="inferred from homology"/>
<dbReference type="EMBL" id="BAABJZ010000103">
    <property type="protein sequence ID" value="GAA4900421.1"/>
    <property type="molecule type" value="Genomic_DNA"/>
</dbReference>
<evidence type="ECO:0000256" key="9">
    <source>
        <dbReference type="RuleBase" id="RU003923"/>
    </source>
</evidence>
<dbReference type="InterPro" id="IPR003004">
    <property type="entry name" value="GspF/PilC"/>
</dbReference>
<dbReference type="InterPro" id="IPR042094">
    <property type="entry name" value="T2SS_GspF_sf"/>
</dbReference>
<name>A0ABP9FFZ5_9GAMM</name>
<evidence type="ECO:0000259" key="12">
    <source>
        <dbReference type="Pfam" id="PF00482"/>
    </source>
</evidence>
<feature type="region of interest" description="Disordered" evidence="10">
    <location>
        <begin position="1"/>
        <end position="26"/>
    </location>
</feature>
<protein>
    <submittedName>
        <fullName evidence="13">Type II secretion system F family protein</fullName>
    </submittedName>
</protein>
<keyword evidence="8 11" id="KW-0472">Membrane</keyword>
<comment type="subcellular location">
    <subcellularLocation>
        <location evidence="1 9">Cell inner membrane</location>
        <topology evidence="1 9">Multi-pass membrane protein</topology>
    </subcellularLocation>
</comment>
<evidence type="ECO:0000256" key="3">
    <source>
        <dbReference type="ARBA" id="ARBA00022448"/>
    </source>
</evidence>
<feature type="transmembrane region" description="Helical" evidence="11">
    <location>
        <begin position="193"/>
        <end position="214"/>
    </location>
</feature>
<gene>
    <name evidence="13" type="ORF">GCM10023333_37880</name>
</gene>
<dbReference type="Gene3D" id="1.20.81.30">
    <property type="entry name" value="Type II secretion system (T2SS), domain F"/>
    <property type="match status" value="2"/>
</dbReference>
<evidence type="ECO:0000256" key="4">
    <source>
        <dbReference type="ARBA" id="ARBA00022475"/>
    </source>
</evidence>
<dbReference type="Pfam" id="PF00482">
    <property type="entry name" value="T2SSF"/>
    <property type="match status" value="2"/>
</dbReference>
<evidence type="ECO:0000313" key="14">
    <source>
        <dbReference type="Proteomes" id="UP001499988"/>
    </source>
</evidence>
<evidence type="ECO:0000256" key="5">
    <source>
        <dbReference type="ARBA" id="ARBA00022519"/>
    </source>
</evidence>
<keyword evidence="4" id="KW-1003">Cell membrane</keyword>
<dbReference type="PANTHER" id="PTHR30012">
    <property type="entry name" value="GENERAL SECRETION PATHWAY PROTEIN"/>
    <property type="match status" value="1"/>
</dbReference>
<sequence>MATAFKARSSADERQRKKSRLQKPTKAEVVDFNWQGRNQKGDKISGELRGASAMAIKALLRKQGVTPTKVVKKPKPLFARKAKIRPADIAVITRQIATMLLAGVPLVTALEMIANGHENAAMRKLLGEILEEIQSGTPVNQALRPHRLYFDELYCDLVAAGEQSGTLDQVFDRIATYREKSEALKSKIKKAMFYPAAVVTVAIGVTLLLLLFVVPQFEAIFSDFGADLPLFTQFVVNLSRFVQSSWYYFFGVATLLVWAFTRAHRNSQQVRDKVDAAILKLPVISPILHKGAMAKFSRTLATTFAAGVPLVEGLDASAGASGNAVYRHGILKIKQEVISGLQMNVAMRTVNLFPDMLIQMVMIGEESGSLDDMLNKVANIYEMEVDDAVDGLSTLIEPMLMVVLGTLVGGLVVAMYLPIFQLGNVVG</sequence>
<evidence type="ECO:0000256" key="7">
    <source>
        <dbReference type="ARBA" id="ARBA00022989"/>
    </source>
</evidence>
<keyword evidence="5" id="KW-0997">Cell inner membrane</keyword>
<evidence type="ECO:0000256" key="11">
    <source>
        <dbReference type="SAM" id="Phobius"/>
    </source>
</evidence>
<accession>A0ABP9FFZ5</accession>
<comment type="similarity">
    <text evidence="2 9">Belongs to the GSP F family.</text>
</comment>
<dbReference type="InterPro" id="IPR018076">
    <property type="entry name" value="T2SS_GspF_dom"/>
</dbReference>
<evidence type="ECO:0000313" key="13">
    <source>
        <dbReference type="EMBL" id="GAA4900421.1"/>
    </source>
</evidence>
<keyword evidence="6 9" id="KW-0812">Transmembrane</keyword>
<dbReference type="PRINTS" id="PR00812">
    <property type="entry name" value="BCTERIALGSPF"/>
</dbReference>
<dbReference type="PROSITE" id="PS00874">
    <property type="entry name" value="T2SP_F"/>
    <property type="match status" value="1"/>
</dbReference>
<feature type="domain" description="Type II secretion system protein GspF" evidence="12">
    <location>
        <begin position="93"/>
        <end position="215"/>
    </location>
</feature>
<keyword evidence="3 9" id="KW-0813">Transport</keyword>
<reference evidence="14" key="1">
    <citation type="journal article" date="2019" name="Int. J. Syst. Evol. Microbiol.">
        <title>The Global Catalogue of Microorganisms (GCM) 10K type strain sequencing project: providing services to taxonomists for standard genome sequencing and annotation.</title>
        <authorList>
            <consortium name="The Broad Institute Genomics Platform"/>
            <consortium name="The Broad Institute Genome Sequencing Center for Infectious Disease"/>
            <person name="Wu L."/>
            <person name="Ma J."/>
        </authorList>
    </citation>
    <scope>NUCLEOTIDE SEQUENCE [LARGE SCALE GENOMIC DNA]</scope>
    <source>
        <strain evidence="14">JCM 18401</strain>
    </source>
</reference>